<comment type="caution">
    <text evidence="1">The sequence shown here is derived from an EMBL/GenBank/DDBJ whole genome shotgun (WGS) entry which is preliminary data.</text>
</comment>
<evidence type="ECO:0000313" key="2">
    <source>
        <dbReference type="Proteomes" id="UP000240481"/>
    </source>
</evidence>
<gene>
    <name evidence="1" type="ORF">C9I94_17160</name>
</gene>
<proteinExistence type="predicted"/>
<organism evidence="1 2">
    <name type="scientific">Photobacterium swingsii</name>
    <dbReference type="NCBI Taxonomy" id="680026"/>
    <lineage>
        <taxon>Bacteria</taxon>
        <taxon>Pseudomonadati</taxon>
        <taxon>Pseudomonadota</taxon>
        <taxon>Gammaproteobacteria</taxon>
        <taxon>Vibrionales</taxon>
        <taxon>Vibrionaceae</taxon>
        <taxon>Photobacterium</taxon>
    </lineage>
</organism>
<dbReference type="AlphaFoldDB" id="A0A0J8V4K2"/>
<protein>
    <recommendedName>
        <fullName evidence="3">Outer membrane protein beta-barrel domain-containing protein</fullName>
    </recommendedName>
</protein>
<evidence type="ECO:0008006" key="3">
    <source>
        <dbReference type="Google" id="ProtNLM"/>
    </source>
</evidence>
<keyword evidence="2" id="KW-1185">Reference proteome</keyword>
<dbReference type="OrthoDB" id="5918814at2"/>
<sequence>MALVYRYTLTALLSCTTINISAKEGWELSAALGMSYSLDQTITVKQNNQPDLLVDGQRESKPFSAPFYYALRVGFWWEDQAIELEGIHHKIYVEDNLPPPLEKFEITDGYNLLYLNYAYAWQESLIFRAGIGSVIAHPDIIIAGERTLGGYQFSGLTGQVAIEKEFALTSHWLLSLEGKLSYSQADIDINNGSIDAPDTAFHLIGHIKYNFGY</sequence>
<dbReference type="RefSeq" id="WP_048901072.1">
    <property type="nucleotide sequence ID" value="NZ_AP024853.1"/>
</dbReference>
<dbReference type="EMBL" id="PYLZ01000010">
    <property type="protein sequence ID" value="PSW22914.1"/>
    <property type="molecule type" value="Genomic_DNA"/>
</dbReference>
<evidence type="ECO:0000313" key="1">
    <source>
        <dbReference type="EMBL" id="PSW22914.1"/>
    </source>
</evidence>
<name>A0A0J8V4K2_9GAMM</name>
<reference evidence="1 2" key="1">
    <citation type="submission" date="2018-01" db="EMBL/GenBank/DDBJ databases">
        <title>Whole genome sequencing of Histamine producing bacteria.</title>
        <authorList>
            <person name="Butler K."/>
        </authorList>
    </citation>
    <scope>NUCLEOTIDE SEQUENCE [LARGE SCALE GENOMIC DNA]</scope>
    <source>
        <strain evidence="1 2">DSM 24669</strain>
    </source>
</reference>
<accession>A0A0J8V4K2</accession>
<dbReference type="Proteomes" id="UP000240481">
    <property type="component" value="Unassembled WGS sequence"/>
</dbReference>